<dbReference type="AlphaFoldDB" id="A0A087CH15"/>
<accession>A0A087CH15</accession>
<sequence length="119" mass="12875">MGDPTGVEQARLASDVAGYLPSHGQWVELRKHATRQSLTVTRTSVPAAWAQAVQQATAGQLPEGATAITIEGTRHRAGTWDSRPVHEDFKVTFTVFLACPSNADSCHVLRLSQLDNPLN</sequence>
<organism evidence="1 2">
    <name type="scientific">Bifidobacterium psychraerophilum</name>
    <dbReference type="NCBI Taxonomy" id="218140"/>
    <lineage>
        <taxon>Bacteria</taxon>
        <taxon>Bacillati</taxon>
        <taxon>Actinomycetota</taxon>
        <taxon>Actinomycetes</taxon>
        <taxon>Bifidobacteriales</taxon>
        <taxon>Bifidobacteriaceae</taxon>
        <taxon>Bifidobacterium</taxon>
    </lineage>
</organism>
<dbReference type="GeneID" id="98301226"/>
<protein>
    <submittedName>
        <fullName evidence="1">Uncharacterized protein</fullName>
    </submittedName>
</protein>
<dbReference type="STRING" id="218140.BPSY_1421"/>
<dbReference type="Proteomes" id="UP000029050">
    <property type="component" value="Unassembled WGS sequence"/>
</dbReference>
<dbReference type="eggNOG" id="ENOG502Z986">
    <property type="taxonomic scope" value="Bacteria"/>
</dbReference>
<keyword evidence="2" id="KW-1185">Reference proteome</keyword>
<evidence type="ECO:0000313" key="1">
    <source>
        <dbReference type="EMBL" id="KFI82565.1"/>
    </source>
</evidence>
<dbReference type="EMBL" id="JGZI01000009">
    <property type="protein sequence ID" value="KFI82565.1"/>
    <property type="molecule type" value="Genomic_DNA"/>
</dbReference>
<comment type="caution">
    <text evidence="1">The sequence shown here is derived from an EMBL/GenBank/DDBJ whole genome shotgun (WGS) entry which is preliminary data.</text>
</comment>
<dbReference type="RefSeq" id="WP_202961793.1">
    <property type="nucleotide sequence ID" value="NZ_JGZI01000009.1"/>
</dbReference>
<name>A0A087CH15_9BIFI</name>
<proteinExistence type="predicted"/>
<gene>
    <name evidence="1" type="ORF">BPSY_1421</name>
</gene>
<evidence type="ECO:0000313" key="2">
    <source>
        <dbReference type="Proteomes" id="UP000029050"/>
    </source>
</evidence>
<reference evidence="1 2" key="1">
    <citation type="submission" date="2014-03" db="EMBL/GenBank/DDBJ databases">
        <title>Genomics of Bifidobacteria.</title>
        <authorList>
            <person name="Ventura M."/>
            <person name="Milani C."/>
            <person name="Lugli G.A."/>
        </authorList>
    </citation>
    <scope>NUCLEOTIDE SEQUENCE [LARGE SCALE GENOMIC DNA]</scope>
    <source>
        <strain evidence="1 2">LMG 21775</strain>
    </source>
</reference>